<dbReference type="InterPro" id="IPR036135">
    <property type="entry name" value="MoeA_linker/N_sf"/>
</dbReference>
<dbReference type="PANTHER" id="PTHR10192:SF5">
    <property type="entry name" value="GEPHYRIN"/>
    <property type="match status" value="1"/>
</dbReference>
<evidence type="ECO:0000256" key="7">
    <source>
        <dbReference type="ARBA" id="ARBA00022723"/>
    </source>
</evidence>
<evidence type="ECO:0000256" key="9">
    <source>
        <dbReference type="ARBA" id="ARBA00023150"/>
    </source>
</evidence>
<keyword evidence="9 11" id="KW-0501">Molybdenum cofactor biosynthesis</keyword>
<dbReference type="SUPFAM" id="SSF63867">
    <property type="entry name" value="MoeA C-terminal domain-like"/>
    <property type="match status" value="1"/>
</dbReference>
<dbReference type="InterPro" id="IPR001453">
    <property type="entry name" value="MoaB/Mog_dom"/>
</dbReference>
<dbReference type="InterPro" id="IPR038987">
    <property type="entry name" value="MoeA-like"/>
</dbReference>
<dbReference type="Pfam" id="PF03453">
    <property type="entry name" value="MoeA_N"/>
    <property type="match status" value="1"/>
</dbReference>
<dbReference type="EC" id="2.10.1.1" evidence="11"/>
<evidence type="ECO:0000256" key="4">
    <source>
        <dbReference type="ARBA" id="ARBA00010763"/>
    </source>
</evidence>
<dbReference type="SUPFAM" id="SSF63882">
    <property type="entry name" value="MoeA N-terminal region -like"/>
    <property type="match status" value="1"/>
</dbReference>
<keyword evidence="8 11" id="KW-0460">Magnesium</keyword>
<evidence type="ECO:0000313" key="14">
    <source>
        <dbReference type="Proteomes" id="UP000295701"/>
    </source>
</evidence>
<sequence length="393" mass="40400">MIAVEDALARVLALVGPTGAETVPLRDAAGRHLAAPLRATRDQPPFDAATMDGYAIPDAAAGPGARFRVIGEAAAGHPFDGAIGPGEAARIFTGAALPPGAARVVMQEDVARDGDGITLSERVEPGPFIRPAGCDFTAGTAFAPAHPLRPGDIALIASMGHPTVPVRRRPEVALIATGDELVQPGETPGPGQIVASNGFGLAAMIERAGGIARLLPVARDTEASLSMAFDLARGADLVVTIGGASVGDHDLVARVAETRGMERAFYKVAMRPGKPLMAGRVDGTPMIGLPGNPVSSMVCGVVFILPAIRVMLGGAPSSAARRPLPLAAALEQNGPREHYMRARITPEGVAAFDRQDSSLLSVLAQADALIVRPPHDRARDAGDMVEVVDLASA</sequence>
<dbReference type="Gene3D" id="3.40.980.10">
    <property type="entry name" value="MoaB/Mog-like domain"/>
    <property type="match status" value="1"/>
</dbReference>
<evidence type="ECO:0000256" key="3">
    <source>
        <dbReference type="ARBA" id="ARBA00005046"/>
    </source>
</evidence>
<dbReference type="Pfam" id="PF03454">
    <property type="entry name" value="MoeA_C"/>
    <property type="match status" value="1"/>
</dbReference>
<dbReference type="OrthoDB" id="9804758at2"/>
<dbReference type="GO" id="GO:0005829">
    <property type="term" value="C:cytosol"/>
    <property type="evidence" value="ECO:0007669"/>
    <property type="project" value="TreeGrafter"/>
</dbReference>
<dbReference type="InterPro" id="IPR005111">
    <property type="entry name" value="MoeA_C_domain_IV"/>
</dbReference>
<dbReference type="Gene3D" id="3.90.105.10">
    <property type="entry name" value="Molybdopterin biosynthesis moea protein, domain 2"/>
    <property type="match status" value="1"/>
</dbReference>
<keyword evidence="6 11" id="KW-0808">Transferase</keyword>
<dbReference type="GO" id="GO:0061599">
    <property type="term" value="F:molybdopterin molybdotransferase activity"/>
    <property type="evidence" value="ECO:0007669"/>
    <property type="project" value="UniProtKB-UniRule"/>
</dbReference>
<comment type="function">
    <text evidence="2 11">Catalyzes the insertion of molybdate into adenylated molybdopterin with the concomitant release of AMP.</text>
</comment>
<gene>
    <name evidence="13" type="ORF">E2L08_01180</name>
</gene>
<evidence type="ECO:0000256" key="6">
    <source>
        <dbReference type="ARBA" id="ARBA00022679"/>
    </source>
</evidence>
<keyword evidence="14" id="KW-1185">Reference proteome</keyword>
<comment type="caution">
    <text evidence="13">The sequence shown here is derived from an EMBL/GenBank/DDBJ whole genome shotgun (WGS) entry which is preliminary data.</text>
</comment>
<dbReference type="FunFam" id="3.40.980.10:FF:000004">
    <property type="entry name" value="Molybdopterin molybdenumtransferase"/>
    <property type="match status" value="1"/>
</dbReference>
<protein>
    <recommendedName>
        <fullName evidence="11">Molybdopterin molybdenumtransferase</fullName>
        <ecNumber evidence="11">2.10.1.1</ecNumber>
    </recommendedName>
</protein>
<dbReference type="InterPro" id="IPR036688">
    <property type="entry name" value="MoeA_C_domain_IV_sf"/>
</dbReference>
<comment type="cofactor">
    <cofactor evidence="1 11">
        <name>Mg(2+)</name>
        <dbReference type="ChEBI" id="CHEBI:18420"/>
    </cofactor>
</comment>
<evidence type="ECO:0000259" key="12">
    <source>
        <dbReference type="SMART" id="SM00852"/>
    </source>
</evidence>
<evidence type="ECO:0000256" key="1">
    <source>
        <dbReference type="ARBA" id="ARBA00001946"/>
    </source>
</evidence>
<dbReference type="GO" id="GO:0046872">
    <property type="term" value="F:metal ion binding"/>
    <property type="evidence" value="ECO:0007669"/>
    <property type="project" value="UniProtKB-UniRule"/>
</dbReference>
<evidence type="ECO:0000256" key="10">
    <source>
        <dbReference type="ARBA" id="ARBA00047317"/>
    </source>
</evidence>
<dbReference type="PANTHER" id="PTHR10192">
    <property type="entry name" value="MOLYBDOPTERIN BIOSYNTHESIS PROTEIN"/>
    <property type="match status" value="1"/>
</dbReference>
<dbReference type="InterPro" id="IPR005110">
    <property type="entry name" value="MoeA_linker/N"/>
</dbReference>
<dbReference type="Gene3D" id="2.170.190.11">
    <property type="entry name" value="Molybdopterin biosynthesis moea protein, domain 3"/>
    <property type="match status" value="1"/>
</dbReference>
<evidence type="ECO:0000256" key="2">
    <source>
        <dbReference type="ARBA" id="ARBA00002901"/>
    </source>
</evidence>
<proteinExistence type="inferred from homology"/>
<dbReference type="AlphaFoldDB" id="A0A4R6ALI8"/>
<keyword evidence="5 11" id="KW-0500">Molybdenum</keyword>
<dbReference type="GO" id="GO:0006777">
    <property type="term" value="P:Mo-molybdopterin cofactor biosynthetic process"/>
    <property type="evidence" value="ECO:0007669"/>
    <property type="project" value="UniProtKB-UniRule"/>
</dbReference>
<dbReference type="UniPathway" id="UPA00344"/>
<name>A0A4R6ALI8_9RHOB</name>
<dbReference type="NCBIfam" id="NF045515">
    <property type="entry name" value="Glp_gephyrin"/>
    <property type="match status" value="1"/>
</dbReference>
<evidence type="ECO:0000313" key="13">
    <source>
        <dbReference type="EMBL" id="TDL84114.1"/>
    </source>
</evidence>
<comment type="pathway">
    <text evidence="3 11">Cofactor biosynthesis; molybdopterin biosynthesis.</text>
</comment>
<keyword evidence="7 11" id="KW-0479">Metal-binding</keyword>
<accession>A0A4R6ALI8</accession>
<dbReference type="InterPro" id="IPR036425">
    <property type="entry name" value="MoaB/Mog-like_dom_sf"/>
</dbReference>
<dbReference type="SMART" id="SM00852">
    <property type="entry name" value="MoCF_biosynth"/>
    <property type="match status" value="1"/>
</dbReference>
<comment type="catalytic activity">
    <reaction evidence="10">
        <text>adenylyl-molybdopterin + molybdate = Mo-molybdopterin + AMP + H(+)</text>
        <dbReference type="Rhea" id="RHEA:35047"/>
        <dbReference type="ChEBI" id="CHEBI:15378"/>
        <dbReference type="ChEBI" id="CHEBI:36264"/>
        <dbReference type="ChEBI" id="CHEBI:62727"/>
        <dbReference type="ChEBI" id="CHEBI:71302"/>
        <dbReference type="ChEBI" id="CHEBI:456215"/>
        <dbReference type="EC" id="2.10.1.1"/>
    </reaction>
</comment>
<comment type="similarity">
    <text evidence="4 11">Belongs to the MoeA family.</text>
</comment>
<dbReference type="RefSeq" id="WP_133395213.1">
    <property type="nucleotide sequence ID" value="NZ_SNAA01000001.1"/>
</dbReference>
<organism evidence="13 14">
    <name type="scientific">Palleronia sediminis</name>
    <dbReference type="NCBI Taxonomy" id="2547833"/>
    <lineage>
        <taxon>Bacteria</taxon>
        <taxon>Pseudomonadati</taxon>
        <taxon>Pseudomonadota</taxon>
        <taxon>Alphaproteobacteria</taxon>
        <taxon>Rhodobacterales</taxon>
        <taxon>Roseobacteraceae</taxon>
        <taxon>Palleronia</taxon>
    </lineage>
</organism>
<evidence type="ECO:0000256" key="5">
    <source>
        <dbReference type="ARBA" id="ARBA00022505"/>
    </source>
</evidence>
<dbReference type="Pfam" id="PF00994">
    <property type="entry name" value="MoCF_biosynth"/>
    <property type="match status" value="1"/>
</dbReference>
<dbReference type="CDD" id="cd00887">
    <property type="entry name" value="MoeA"/>
    <property type="match status" value="1"/>
</dbReference>
<feature type="domain" description="MoaB/Mog" evidence="12">
    <location>
        <begin position="173"/>
        <end position="310"/>
    </location>
</feature>
<evidence type="ECO:0000256" key="11">
    <source>
        <dbReference type="RuleBase" id="RU365090"/>
    </source>
</evidence>
<dbReference type="EMBL" id="SNAA01000001">
    <property type="protein sequence ID" value="TDL84114.1"/>
    <property type="molecule type" value="Genomic_DNA"/>
</dbReference>
<evidence type="ECO:0000256" key="8">
    <source>
        <dbReference type="ARBA" id="ARBA00022842"/>
    </source>
</evidence>
<reference evidence="13 14" key="1">
    <citation type="submission" date="2019-03" db="EMBL/GenBank/DDBJ databases">
        <title>Primorskyibacter sp. SS33 isolated from sediments.</title>
        <authorList>
            <person name="Xunke S."/>
        </authorList>
    </citation>
    <scope>NUCLEOTIDE SEQUENCE [LARGE SCALE GENOMIC DNA]</scope>
    <source>
        <strain evidence="13 14">SS33</strain>
    </source>
</reference>
<dbReference type="SUPFAM" id="SSF53218">
    <property type="entry name" value="Molybdenum cofactor biosynthesis proteins"/>
    <property type="match status" value="1"/>
</dbReference>
<dbReference type="Proteomes" id="UP000295701">
    <property type="component" value="Unassembled WGS sequence"/>
</dbReference>
<dbReference type="Gene3D" id="2.40.340.10">
    <property type="entry name" value="MoeA, C-terminal, domain IV"/>
    <property type="match status" value="1"/>
</dbReference>